<sequence>ILAFLDAEISHMIPSIGQFMGSRRLPVKYKEKVKQHYPEIYEETKNWAIKIKKHEKSDEFDLKKTNIIGEESTYQIDLNVDELANAFSELKIYQLTKLVRDIANNKSQPIPTNKISLAGINQETSK</sequence>
<feature type="non-terminal residue" evidence="1">
    <location>
        <position position="1"/>
    </location>
</feature>
<keyword evidence="2" id="KW-1185">Reference proteome</keyword>
<dbReference type="Proteomes" id="UP000789920">
    <property type="component" value="Unassembled WGS sequence"/>
</dbReference>
<protein>
    <submittedName>
        <fullName evidence="1">10905_t:CDS:1</fullName>
    </submittedName>
</protein>
<evidence type="ECO:0000313" key="2">
    <source>
        <dbReference type="Proteomes" id="UP000789920"/>
    </source>
</evidence>
<organism evidence="1 2">
    <name type="scientific">Racocetra persica</name>
    <dbReference type="NCBI Taxonomy" id="160502"/>
    <lineage>
        <taxon>Eukaryota</taxon>
        <taxon>Fungi</taxon>
        <taxon>Fungi incertae sedis</taxon>
        <taxon>Mucoromycota</taxon>
        <taxon>Glomeromycotina</taxon>
        <taxon>Glomeromycetes</taxon>
        <taxon>Diversisporales</taxon>
        <taxon>Gigasporaceae</taxon>
        <taxon>Racocetra</taxon>
    </lineage>
</organism>
<evidence type="ECO:0000313" key="1">
    <source>
        <dbReference type="EMBL" id="CAG8517638.1"/>
    </source>
</evidence>
<accession>A0ACA9L932</accession>
<proteinExistence type="predicted"/>
<gene>
    <name evidence="1" type="ORF">RPERSI_LOCUS2550</name>
</gene>
<reference evidence="1" key="1">
    <citation type="submission" date="2021-06" db="EMBL/GenBank/DDBJ databases">
        <authorList>
            <person name="Kallberg Y."/>
            <person name="Tangrot J."/>
            <person name="Rosling A."/>
        </authorList>
    </citation>
    <scope>NUCLEOTIDE SEQUENCE</scope>
    <source>
        <strain evidence="1">MA461A</strain>
    </source>
</reference>
<name>A0ACA9L932_9GLOM</name>
<dbReference type="EMBL" id="CAJVQC010002810">
    <property type="protein sequence ID" value="CAG8517638.1"/>
    <property type="molecule type" value="Genomic_DNA"/>
</dbReference>
<comment type="caution">
    <text evidence="1">The sequence shown here is derived from an EMBL/GenBank/DDBJ whole genome shotgun (WGS) entry which is preliminary data.</text>
</comment>